<comment type="caution">
    <text evidence="9">The sequence shown here is derived from an EMBL/GenBank/DDBJ whole genome shotgun (WGS) entry which is preliminary data.</text>
</comment>
<dbReference type="GO" id="GO:0004832">
    <property type="term" value="F:valine-tRNA ligase activity"/>
    <property type="evidence" value="ECO:0007669"/>
    <property type="project" value="UniProtKB-EC"/>
</dbReference>
<proteinExistence type="predicted"/>
<evidence type="ECO:0000259" key="8">
    <source>
        <dbReference type="Pfam" id="PF00133"/>
    </source>
</evidence>
<evidence type="ECO:0000256" key="1">
    <source>
        <dbReference type="ARBA" id="ARBA00013169"/>
    </source>
</evidence>
<evidence type="ECO:0000313" key="10">
    <source>
        <dbReference type="Proteomes" id="UP000230391"/>
    </source>
</evidence>
<evidence type="ECO:0000256" key="2">
    <source>
        <dbReference type="ARBA" id="ARBA00022598"/>
    </source>
</evidence>
<dbReference type="GO" id="GO:0005829">
    <property type="term" value="C:cytosol"/>
    <property type="evidence" value="ECO:0007669"/>
    <property type="project" value="TreeGrafter"/>
</dbReference>
<dbReference type="GO" id="GO:0005524">
    <property type="term" value="F:ATP binding"/>
    <property type="evidence" value="ECO:0007669"/>
    <property type="project" value="UniProtKB-KW"/>
</dbReference>
<evidence type="ECO:0000256" key="4">
    <source>
        <dbReference type="ARBA" id="ARBA00022840"/>
    </source>
</evidence>
<keyword evidence="6" id="KW-0030">Aminoacyl-tRNA synthetase</keyword>
<gene>
    <name evidence="9" type="ORF">CO026_02600</name>
</gene>
<dbReference type="PROSITE" id="PS00178">
    <property type="entry name" value="AA_TRNA_LIGASE_I"/>
    <property type="match status" value="1"/>
</dbReference>
<keyword evidence="3" id="KW-0547">Nucleotide-binding</keyword>
<accession>A0A2M8FEE6</accession>
<sequence length="111" mass="12649">MNEQKTTIPEVFLSPYNPAEHEEKLYKMWEESGYFNPDVCIEKGVTDANAETFSIVMPPPNANASLHAGHALFVTIEDIMIRYARMQGKRTVWFPGSDHAGFETQAVYEKH</sequence>
<dbReference type="EC" id="6.1.1.9" evidence="1"/>
<evidence type="ECO:0000256" key="3">
    <source>
        <dbReference type="ARBA" id="ARBA00022741"/>
    </source>
</evidence>
<name>A0A2M8FEE6_9BACT</name>
<feature type="non-terminal residue" evidence="9">
    <location>
        <position position="111"/>
    </location>
</feature>
<reference evidence="10" key="1">
    <citation type="submission" date="2017-09" db="EMBL/GenBank/DDBJ databases">
        <title>Depth-based differentiation of microbial function through sediment-hosted aquifers and enrichment of novel symbionts in the deep terrestrial subsurface.</title>
        <authorList>
            <person name="Probst A.J."/>
            <person name="Ladd B."/>
            <person name="Jarett J.K."/>
            <person name="Geller-Mcgrath D.E."/>
            <person name="Sieber C.M.K."/>
            <person name="Emerson J.B."/>
            <person name="Anantharaman K."/>
            <person name="Thomas B.C."/>
            <person name="Malmstrom R."/>
            <person name="Stieglmeier M."/>
            <person name="Klingl A."/>
            <person name="Woyke T."/>
            <person name="Ryan C.M."/>
            <person name="Banfield J.F."/>
        </authorList>
    </citation>
    <scope>NUCLEOTIDE SEQUENCE [LARGE SCALE GENOMIC DNA]</scope>
</reference>
<dbReference type="GO" id="GO:0006438">
    <property type="term" value="P:valyl-tRNA aminoacylation"/>
    <property type="evidence" value="ECO:0007669"/>
    <property type="project" value="InterPro"/>
</dbReference>
<dbReference type="InterPro" id="IPR002300">
    <property type="entry name" value="aa-tRNA-synth_Ia"/>
</dbReference>
<keyword evidence="2 9" id="KW-0436">Ligase</keyword>
<dbReference type="AlphaFoldDB" id="A0A2M8FEE6"/>
<evidence type="ECO:0000313" key="9">
    <source>
        <dbReference type="EMBL" id="PJC56013.1"/>
    </source>
</evidence>
<dbReference type="PANTHER" id="PTHR11946:SF93">
    <property type="entry name" value="VALINE--TRNA LIGASE, CHLOROPLASTIC_MITOCHONDRIAL 2"/>
    <property type="match status" value="1"/>
</dbReference>
<dbReference type="EMBL" id="PFRD01000093">
    <property type="protein sequence ID" value="PJC56013.1"/>
    <property type="molecule type" value="Genomic_DNA"/>
</dbReference>
<dbReference type="InterPro" id="IPR014729">
    <property type="entry name" value="Rossmann-like_a/b/a_fold"/>
</dbReference>
<dbReference type="Proteomes" id="UP000230391">
    <property type="component" value="Unassembled WGS sequence"/>
</dbReference>
<organism evidence="9 10">
    <name type="scientific">Candidatus Kaiserbacteria bacterium CG_4_9_14_0_2_um_filter_41_32</name>
    <dbReference type="NCBI Taxonomy" id="1974601"/>
    <lineage>
        <taxon>Bacteria</taxon>
        <taxon>Candidatus Kaiseribacteriota</taxon>
    </lineage>
</organism>
<dbReference type="Gene3D" id="3.40.50.620">
    <property type="entry name" value="HUPs"/>
    <property type="match status" value="1"/>
</dbReference>
<evidence type="ECO:0000256" key="6">
    <source>
        <dbReference type="ARBA" id="ARBA00023146"/>
    </source>
</evidence>
<protein>
    <recommendedName>
        <fullName evidence="1">valine--tRNA ligase</fullName>
        <ecNumber evidence="1">6.1.1.9</ecNumber>
    </recommendedName>
    <alternativeName>
        <fullName evidence="7">Valyl-tRNA synthetase</fullName>
    </alternativeName>
</protein>
<dbReference type="InterPro" id="IPR001412">
    <property type="entry name" value="aa-tRNA-synth_I_CS"/>
</dbReference>
<keyword evidence="4" id="KW-0067">ATP-binding</keyword>
<dbReference type="PANTHER" id="PTHR11946">
    <property type="entry name" value="VALYL-TRNA SYNTHETASES"/>
    <property type="match status" value="1"/>
</dbReference>
<dbReference type="Pfam" id="PF00133">
    <property type="entry name" value="tRNA-synt_1"/>
    <property type="match status" value="1"/>
</dbReference>
<feature type="domain" description="Aminoacyl-tRNA synthetase class Ia" evidence="8">
    <location>
        <begin position="24"/>
        <end position="110"/>
    </location>
</feature>
<evidence type="ECO:0000256" key="7">
    <source>
        <dbReference type="ARBA" id="ARBA00029936"/>
    </source>
</evidence>
<evidence type="ECO:0000256" key="5">
    <source>
        <dbReference type="ARBA" id="ARBA00022917"/>
    </source>
</evidence>
<dbReference type="InterPro" id="IPR002303">
    <property type="entry name" value="Valyl-tRNA_ligase"/>
</dbReference>
<keyword evidence="5" id="KW-0648">Protein biosynthesis</keyword>
<dbReference type="SUPFAM" id="SSF52374">
    <property type="entry name" value="Nucleotidylyl transferase"/>
    <property type="match status" value="1"/>
</dbReference>